<reference evidence="5 6" key="1">
    <citation type="submission" date="2014-03" db="EMBL/GenBank/DDBJ databases">
        <title>Draft genome of the hookworm Oesophagostomum dentatum.</title>
        <authorList>
            <person name="Mitreva M."/>
        </authorList>
    </citation>
    <scope>NUCLEOTIDE SEQUENCE [LARGE SCALE GENOMIC DNA]</scope>
    <source>
        <strain evidence="5 6">OD-Hann</strain>
    </source>
</reference>
<protein>
    <submittedName>
        <fullName evidence="5">Putative 3-hydroxyacyl-CoA dehydrogenase</fullName>
    </submittedName>
</protein>
<dbReference type="InterPro" id="IPR006176">
    <property type="entry name" value="3-OHacyl-CoA_DH_NAD-bd"/>
</dbReference>
<dbReference type="InterPro" id="IPR008927">
    <property type="entry name" value="6-PGluconate_DH-like_C_sf"/>
</dbReference>
<dbReference type="Gene3D" id="3.40.50.720">
    <property type="entry name" value="NAD(P)-binding Rossmann-like Domain"/>
    <property type="match status" value="1"/>
</dbReference>
<sequence>MSESKGKVAIVGSGLIGSCWATLFVSARYSVCLYDISLNQLEAAKQTVLKNLQKLKSEGLSRGTTTLEEAPQRITTTMKLNEALAGAIYAQESTCEDVEFKKKIFTEMDQYASPSTILASSTSTIPASKFTEGLAHRSQCLVAHPVNPPLYLTLVEMVPAPWTDAKVMAKACEIMESIGQEPVRLHHEVLGFAVNRLQYALLAEAWRLVGDNVLSPEDVDKVMSAGLGPRYAIHGPLQTVHLNANGIRDYFVRYGDGIRQVLADMGPTPTFKETAVVETLESSLNHAMPLDQLPAMKLERERNLARIASLKKKMD</sequence>
<dbReference type="PANTHER" id="PTHR48075:SF1">
    <property type="entry name" value="LAMBDA-CRYSTALLIN HOMOLOG"/>
    <property type="match status" value="1"/>
</dbReference>
<dbReference type="GO" id="GO:0050104">
    <property type="term" value="F:L-gulonate 3-dehydrogenase activity"/>
    <property type="evidence" value="ECO:0007669"/>
    <property type="project" value="TreeGrafter"/>
</dbReference>
<dbReference type="Proteomes" id="UP000053660">
    <property type="component" value="Unassembled WGS sequence"/>
</dbReference>
<name>A0A0B1S982_OESDE</name>
<dbReference type="Gene3D" id="1.10.1040.10">
    <property type="entry name" value="N-(1-d-carboxylethyl)-l-norvaline Dehydrogenase, domain 2"/>
    <property type="match status" value="1"/>
</dbReference>
<dbReference type="InterPro" id="IPR013328">
    <property type="entry name" value="6PGD_dom2"/>
</dbReference>
<dbReference type="InterPro" id="IPR036291">
    <property type="entry name" value="NAD(P)-bd_dom_sf"/>
</dbReference>
<dbReference type="SUPFAM" id="SSF51735">
    <property type="entry name" value="NAD(P)-binding Rossmann-fold domains"/>
    <property type="match status" value="1"/>
</dbReference>
<evidence type="ECO:0000259" key="3">
    <source>
        <dbReference type="Pfam" id="PF00725"/>
    </source>
</evidence>
<dbReference type="InterPro" id="IPR006108">
    <property type="entry name" value="3HC_DH_C"/>
</dbReference>
<keyword evidence="6" id="KW-1185">Reference proteome</keyword>
<comment type="similarity">
    <text evidence="1">Belongs to the 3-hydroxyacyl-CoA dehydrogenase family.</text>
</comment>
<dbReference type="PROSITE" id="PS51257">
    <property type="entry name" value="PROKAR_LIPOPROTEIN"/>
    <property type="match status" value="1"/>
</dbReference>
<evidence type="ECO:0000313" key="5">
    <source>
        <dbReference type="EMBL" id="KHJ79770.1"/>
    </source>
</evidence>
<dbReference type="PANTHER" id="PTHR48075">
    <property type="entry name" value="3-HYDROXYACYL-COA DEHYDROGENASE FAMILY PROTEIN"/>
    <property type="match status" value="1"/>
</dbReference>
<gene>
    <name evidence="5" type="ORF">OESDEN_20573</name>
</gene>
<dbReference type="EMBL" id="KN603335">
    <property type="protein sequence ID" value="KHJ79770.1"/>
    <property type="molecule type" value="Genomic_DNA"/>
</dbReference>
<dbReference type="Pfam" id="PF02737">
    <property type="entry name" value="3HCDH_N"/>
    <property type="match status" value="1"/>
</dbReference>
<dbReference type="Pfam" id="PF00725">
    <property type="entry name" value="3HCDH"/>
    <property type="match status" value="1"/>
</dbReference>
<accession>A0A0B1S982</accession>
<evidence type="ECO:0000259" key="4">
    <source>
        <dbReference type="Pfam" id="PF02737"/>
    </source>
</evidence>
<evidence type="ECO:0000256" key="2">
    <source>
        <dbReference type="ARBA" id="ARBA00023002"/>
    </source>
</evidence>
<feature type="domain" description="3-hydroxyacyl-CoA dehydrogenase C-terminal" evidence="3">
    <location>
        <begin position="191"/>
        <end position="245"/>
    </location>
</feature>
<evidence type="ECO:0000256" key="1">
    <source>
        <dbReference type="ARBA" id="ARBA00009463"/>
    </source>
</evidence>
<proteinExistence type="inferred from homology"/>
<dbReference type="SUPFAM" id="SSF48179">
    <property type="entry name" value="6-phosphogluconate dehydrogenase C-terminal domain-like"/>
    <property type="match status" value="1"/>
</dbReference>
<dbReference type="OrthoDB" id="2021159at2759"/>
<organism evidence="5 6">
    <name type="scientific">Oesophagostomum dentatum</name>
    <name type="common">Nodular worm</name>
    <dbReference type="NCBI Taxonomy" id="61180"/>
    <lineage>
        <taxon>Eukaryota</taxon>
        <taxon>Metazoa</taxon>
        <taxon>Ecdysozoa</taxon>
        <taxon>Nematoda</taxon>
        <taxon>Chromadorea</taxon>
        <taxon>Rhabditida</taxon>
        <taxon>Rhabditina</taxon>
        <taxon>Rhabditomorpha</taxon>
        <taxon>Strongyloidea</taxon>
        <taxon>Strongylidae</taxon>
        <taxon>Oesophagostomum</taxon>
    </lineage>
</organism>
<keyword evidence="2" id="KW-0560">Oxidoreductase</keyword>
<dbReference type="GO" id="GO:0070403">
    <property type="term" value="F:NAD+ binding"/>
    <property type="evidence" value="ECO:0007669"/>
    <property type="project" value="InterPro"/>
</dbReference>
<evidence type="ECO:0000313" key="6">
    <source>
        <dbReference type="Proteomes" id="UP000053660"/>
    </source>
</evidence>
<dbReference type="GO" id="GO:0006631">
    <property type="term" value="P:fatty acid metabolic process"/>
    <property type="evidence" value="ECO:0007669"/>
    <property type="project" value="InterPro"/>
</dbReference>
<feature type="domain" description="3-hydroxyacyl-CoA dehydrogenase NAD binding" evidence="4">
    <location>
        <begin position="7"/>
        <end position="185"/>
    </location>
</feature>
<dbReference type="AlphaFoldDB" id="A0A0B1S982"/>